<evidence type="ECO:0000259" key="8">
    <source>
        <dbReference type="PROSITE" id="PS50048"/>
    </source>
</evidence>
<keyword evidence="1" id="KW-0479">Metal-binding</keyword>
<feature type="region of interest" description="Disordered" evidence="7">
    <location>
        <begin position="103"/>
        <end position="126"/>
    </location>
</feature>
<evidence type="ECO:0000256" key="1">
    <source>
        <dbReference type="ARBA" id="ARBA00022723"/>
    </source>
</evidence>
<dbReference type="PANTHER" id="PTHR31944:SF131">
    <property type="entry name" value="HEME-RESPONSIVE ZINC FINGER TRANSCRIPTION FACTOR HAP1"/>
    <property type="match status" value="1"/>
</dbReference>
<name>A0AAN6TJE4_9PEZI</name>
<keyword evidence="6" id="KW-0539">Nucleus</keyword>
<dbReference type="GeneID" id="89933589"/>
<keyword evidence="10" id="KW-1185">Reference proteome</keyword>
<dbReference type="InterPro" id="IPR036864">
    <property type="entry name" value="Zn2-C6_fun-type_DNA-bd_sf"/>
</dbReference>
<protein>
    <recommendedName>
        <fullName evidence="8">Zn(2)-C6 fungal-type domain-containing protein</fullName>
    </recommendedName>
</protein>
<comment type="caution">
    <text evidence="9">The sequence shown here is derived from an EMBL/GenBank/DDBJ whole genome shotgun (WGS) entry which is preliminary data.</text>
</comment>
<dbReference type="SUPFAM" id="SSF57701">
    <property type="entry name" value="Zn2/Cys6 DNA-binding domain"/>
    <property type="match status" value="1"/>
</dbReference>
<keyword evidence="5" id="KW-0804">Transcription</keyword>
<keyword evidence="3" id="KW-0805">Transcription regulation</keyword>
<dbReference type="InterPro" id="IPR007219">
    <property type="entry name" value="XnlR_reg_dom"/>
</dbReference>
<dbReference type="PROSITE" id="PS00463">
    <property type="entry name" value="ZN2_CY6_FUNGAL_1"/>
    <property type="match status" value="1"/>
</dbReference>
<evidence type="ECO:0000256" key="5">
    <source>
        <dbReference type="ARBA" id="ARBA00023163"/>
    </source>
</evidence>
<dbReference type="AlphaFoldDB" id="A0AAN6TJE4"/>
<dbReference type="PROSITE" id="PS50048">
    <property type="entry name" value="ZN2_CY6_FUNGAL_2"/>
    <property type="match status" value="1"/>
</dbReference>
<dbReference type="GO" id="GO:0001228">
    <property type="term" value="F:DNA-binding transcription activator activity, RNA polymerase II-specific"/>
    <property type="evidence" value="ECO:0007669"/>
    <property type="project" value="TreeGrafter"/>
</dbReference>
<dbReference type="Pfam" id="PF00172">
    <property type="entry name" value="Zn_clus"/>
    <property type="match status" value="1"/>
</dbReference>
<accession>A0AAN6TJE4</accession>
<sequence>MSGSQLFPKLSVNIQVAWLTIHKNDNSSCILCRKRKIKCDRETPCGNCTKSGNVTCAYRDAPSRPRKLGIPRAAASSTATAVPPLTPSSTILAPTVPTDSRTLPAEPWLSAAPSTAQSPASTMTRNSRVETKTVCLSRTVYFHAEHRSADQPGAIIRSITHKTRLFGQSHWANVMTNLYEIFEVMESHKETSKAFVTEKRCKTLSKYIKSRRAPPWPCPPTPELPRKDIADALVERYLQTHEAIYRVLHIPTFRRDYAAVWDPGGNVDPSFLVQLKLVLAIGAATYDSTFTLRTSAVRWVYEAQTWLSAPEFKHHLNIPTLQTSLLLLLARDATGIGEDMVWASLGSTIRMAIYMGLHRDPASLGPRTITPLTAELRRRLWNTILEMAVHSSLNSGGPPLVGLADFDTDPPGNFDDEQLEVTDEPVAAKPPDHFTQTTVAIALRVTLPQRLAIAKYLNDLSSCGTYPETLRLDADLRTAYKTLSRILQTCKTTAAPSGTGLSPSAFQFRMLELLLQRYFMALHVPFFALSLSDATFAFSRKVTVDSALKLWRAVFPSPLDPSSCYPSPEDENDMLCRMAVSGSGFFRTVAVQACVAIAIELKTQLREEEGSLGSVHKVLLGSAGALTCRPDLSGVLHEFKVWSWKAILAGETNVKGYLVACMIDAQVEGLRKGLRDGEIARLILEAAEKAVEEGAAFLEGVVDTLGMEQGGDGVGGVVLPELGLEDWDYMDTEGLQFASSVPEHFGWVFQ</sequence>
<dbReference type="Gene3D" id="4.10.240.10">
    <property type="entry name" value="Zn(2)-C6 fungal-type DNA-binding domain"/>
    <property type="match status" value="1"/>
</dbReference>
<dbReference type="GO" id="GO:0000978">
    <property type="term" value="F:RNA polymerase II cis-regulatory region sequence-specific DNA binding"/>
    <property type="evidence" value="ECO:0007669"/>
    <property type="project" value="TreeGrafter"/>
</dbReference>
<keyword evidence="2" id="KW-0862">Zinc</keyword>
<evidence type="ECO:0000256" key="6">
    <source>
        <dbReference type="ARBA" id="ARBA00023242"/>
    </source>
</evidence>
<dbReference type="CDD" id="cd00067">
    <property type="entry name" value="GAL4"/>
    <property type="match status" value="1"/>
</dbReference>
<gene>
    <name evidence="9" type="ORF">N656DRAFT_383407</name>
</gene>
<organism evidence="9 10">
    <name type="scientific">Canariomyces notabilis</name>
    <dbReference type="NCBI Taxonomy" id="2074819"/>
    <lineage>
        <taxon>Eukaryota</taxon>
        <taxon>Fungi</taxon>
        <taxon>Dikarya</taxon>
        <taxon>Ascomycota</taxon>
        <taxon>Pezizomycotina</taxon>
        <taxon>Sordariomycetes</taxon>
        <taxon>Sordariomycetidae</taxon>
        <taxon>Sordariales</taxon>
        <taxon>Chaetomiaceae</taxon>
        <taxon>Canariomyces</taxon>
    </lineage>
</organism>
<dbReference type="GO" id="GO:0006351">
    <property type="term" value="P:DNA-templated transcription"/>
    <property type="evidence" value="ECO:0007669"/>
    <property type="project" value="InterPro"/>
</dbReference>
<evidence type="ECO:0000256" key="7">
    <source>
        <dbReference type="SAM" id="MobiDB-lite"/>
    </source>
</evidence>
<dbReference type="InterPro" id="IPR051430">
    <property type="entry name" value="Fungal_TF_Env_Response"/>
</dbReference>
<dbReference type="RefSeq" id="XP_064673089.1">
    <property type="nucleotide sequence ID" value="XM_064809465.1"/>
</dbReference>
<feature type="domain" description="Zn(2)-C6 fungal-type" evidence="8">
    <location>
        <begin position="28"/>
        <end position="58"/>
    </location>
</feature>
<feature type="compositionally biased region" description="Low complexity" evidence="7">
    <location>
        <begin position="110"/>
        <end position="122"/>
    </location>
</feature>
<keyword evidence="4" id="KW-0238">DNA-binding</keyword>
<evidence type="ECO:0000313" key="10">
    <source>
        <dbReference type="Proteomes" id="UP001302812"/>
    </source>
</evidence>
<dbReference type="GO" id="GO:0008270">
    <property type="term" value="F:zinc ion binding"/>
    <property type="evidence" value="ECO:0007669"/>
    <property type="project" value="InterPro"/>
</dbReference>
<reference evidence="9" key="2">
    <citation type="submission" date="2023-05" db="EMBL/GenBank/DDBJ databases">
        <authorList>
            <consortium name="Lawrence Berkeley National Laboratory"/>
            <person name="Steindorff A."/>
            <person name="Hensen N."/>
            <person name="Bonometti L."/>
            <person name="Westerberg I."/>
            <person name="Brannstrom I.O."/>
            <person name="Guillou S."/>
            <person name="Cros-Aarteil S."/>
            <person name="Calhoun S."/>
            <person name="Haridas S."/>
            <person name="Kuo A."/>
            <person name="Mondo S."/>
            <person name="Pangilinan J."/>
            <person name="Riley R."/>
            <person name="Labutti K."/>
            <person name="Andreopoulos B."/>
            <person name="Lipzen A."/>
            <person name="Chen C."/>
            <person name="Yanf M."/>
            <person name="Daum C."/>
            <person name="Ng V."/>
            <person name="Clum A."/>
            <person name="Ohm R."/>
            <person name="Martin F."/>
            <person name="Silar P."/>
            <person name="Natvig D."/>
            <person name="Lalanne C."/>
            <person name="Gautier V."/>
            <person name="Ament-Velasquez S.L."/>
            <person name="Kruys A."/>
            <person name="Hutchinson M.I."/>
            <person name="Powell A.J."/>
            <person name="Barry K."/>
            <person name="Miller A.N."/>
            <person name="Grigoriev I.V."/>
            <person name="Debuchy R."/>
            <person name="Gladieux P."/>
            <person name="Thoren M.H."/>
            <person name="Johannesson H."/>
        </authorList>
    </citation>
    <scope>NUCLEOTIDE SEQUENCE</scope>
    <source>
        <strain evidence="9">CBS 508.74</strain>
    </source>
</reference>
<dbReference type="EMBL" id="MU853334">
    <property type="protein sequence ID" value="KAK4115519.1"/>
    <property type="molecule type" value="Genomic_DNA"/>
</dbReference>
<dbReference type="InterPro" id="IPR001138">
    <property type="entry name" value="Zn2Cys6_DnaBD"/>
</dbReference>
<dbReference type="CDD" id="cd12148">
    <property type="entry name" value="fungal_TF_MHR"/>
    <property type="match status" value="1"/>
</dbReference>
<proteinExistence type="predicted"/>
<dbReference type="Pfam" id="PF04082">
    <property type="entry name" value="Fungal_trans"/>
    <property type="match status" value="1"/>
</dbReference>
<evidence type="ECO:0000313" key="9">
    <source>
        <dbReference type="EMBL" id="KAK4115519.1"/>
    </source>
</evidence>
<dbReference type="GO" id="GO:0005634">
    <property type="term" value="C:nucleus"/>
    <property type="evidence" value="ECO:0007669"/>
    <property type="project" value="TreeGrafter"/>
</dbReference>
<evidence type="ECO:0000256" key="2">
    <source>
        <dbReference type="ARBA" id="ARBA00022833"/>
    </source>
</evidence>
<dbReference type="SMART" id="SM00906">
    <property type="entry name" value="Fungal_trans"/>
    <property type="match status" value="1"/>
</dbReference>
<dbReference type="PANTHER" id="PTHR31944">
    <property type="entry name" value="HEME-RESPONSIVE ZINC FINGER TRANSCRIPTION FACTOR HAP1"/>
    <property type="match status" value="1"/>
</dbReference>
<dbReference type="SMART" id="SM00066">
    <property type="entry name" value="GAL4"/>
    <property type="match status" value="1"/>
</dbReference>
<dbReference type="Proteomes" id="UP001302812">
    <property type="component" value="Unassembled WGS sequence"/>
</dbReference>
<reference evidence="9" key="1">
    <citation type="journal article" date="2023" name="Mol. Phylogenet. Evol.">
        <title>Genome-scale phylogeny and comparative genomics of the fungal order Sordariales.</title>
        <authorList>
            <person name="Hensen N."/>
            <person name="Bonometti L."/>
            <person name="Westerberg I."/>
            <person name="Brannstrom I.O."/>
            <person name="Guillou S."/>
            <person name="Cros-Aarteil S."/>
            <person name="Calhoun S."/>
            <person name="Haridas S."/>
            <person name="Kuo A."/>
            <person name="Mondo S."/>
            <person name="Pangilinan J."/>
            <person name="Riley R."/>
            <person name="LaButti K."/>
            <person name="Andreopoulos B."/>
            <person name="Lipzen A."/>
            <person name="Chen C."/>
            <person name="Yan M."/>
            <person name="Daum C."/>
            <person name="Ng V."/>
            <person name="Clum A."/>
            <person name="Steindorff A."/>
            <person name="Ohm R.A."/>
            <person name="Martin F."/>
            <person name="Silar P."/>
            <person name="Natvig D.O."/>
            <person name="Lalanne C."/>
            <person name="Gautier V."/>
            <person name="Ament-Velasquez S.L."/>
            <person name="Kruys A."/>
            <person name="Hutchinson M.I."/>
            <person name="Powell A.J."/>
            <person name="Barry K."/>
            <person name="Miller A.N."/>
            <person name="Grigoriev I.V."/>
            <person name="Debuchy R."/>
            <person name="Gladieux P."/>
            <person name="Hiltunen Thoren M."/>
            <person name="Johannesson H."/>
        </authorList>
    </citation>
    <scope>NUCLEOTIDE SEQUENCE</scope>
    <source>
        <strain evidence="9">CBS 508.74</strain>
    </source>
</reference>
<evidence type="ECO:0000256" key="3">
    <source>
        <dbReference type="ARBA" id="ARBA00023015"/>
    </source>
</evidence>
<evidence type="ECO:0000256" key="4">
    <source>
        <dbReference type="ARBA" id="ARBA00023125"/>
    </source>
</evidence>